<gene>
    <name evidence="1" type="ORF">RIF29_00847</name>
</gene>
<proteinExistence type="predicted"/>
<name>A0AAN9IWP6_CROPI</name>
<dbReference type="Proteomes" id="UP001372338">
    <property type="component" value="Unassembled WGS sequence"/>
</dbReference>
<keyword evidence="2" id="KW-1185">Reference proteome</keyword>
<reference evidence="1 2" key="1">
    <citation type="submission" date="2024-01" db="EMBL/GenBank/DDBJ databases">
        <title>The genomes of 5 underutilized Papilionoideae crops provide insights into root nodulation and disease resistanc.</title>
        <authorList>
            <person name="Yuan L."/>
        </authorList>
    </citation>
    <scope>NUCLEOTIDE SEQUENCE [LARGE SCALE GENOMIC DNA]</scope>
    <source>
        <strain evidence="1">ZHUSHIDOU_FW_LH</strain>
        <tissue evidence="1">Leaf</tissue>
    </source>
</reference>
<comment type="caution">
    <text evidence="1">The sequence shown here is derived from an EMBL/GenBank/DDBJ whole genome shotgun (WGS) entry which is preliminary data.</text>
</comment>
<protein>
    <submittedName>
        <fullName evidence="1">Uncharacterized protein</fullName>
    </submittedName>
</protein>
<evidence type="ECO:0000313" key="2">
    <source>
        <dbReference type="Proteomes" id="UP001372338"/>
    </source>
</evidence>
<organism evidence="1 2">
    <name type="scientific">Crotalaria pallida</name>
    <name type="common">Smooth rattlebox</name>
    <name type="synonym">Crotalaria striata</name>
    <dbReference type="NCBI Taxonomy" id="3830"/>
    <lineage>
        <taxon>Eukaryota</taxon>
        <taxon>Viridiplantae</taxon>
        <taxon>Streptophyta</taxon>
        <taxon>Embryophyta</taxon>
        <taxon>Tracheophyta</taxon>
        <taxon>Spermatophyta</taxon>
        <taxon>Magnoliopsida</taxon>
        <taxon>eudicotyledons</taxon>
        <taxon>Gunneridae</taxon>
        <taxon>Pentapetalae</taxon>
        <taxon>rosids</taxon>
        <taxon>fabids</taxon>
        <taxon>Fabales</taxon>
        <taxon>Fabaceae</taxon>
        <taxon>Papilionoideae</taxon>
        <taxon>50 kb inversion clade</taxon>
        <taxon>genistoids sensu lato</taxon>
        <taxon>core genistoids</taxon>
        <taxon>Crotalarieae</taxon>
        <taxon>Crotalaria</taxon>
    </lineage>
</organism>
<accession>A0AAN9IWP6</accession>
<dbReference type="AlphaFoldDB" id="A0AAN9IWP6"/>
<sequence length="167" mass="17800">MNPILLLPHNTLSLSPPQYNPHLQPPPVSVCAAARRPNQSRHLLGPFLPSIDPFLPLFSLVVPFSLSLSLLVPPSPPSSSGRCSRHPPPPMGFAATATACETRALSPLVANRDAPLTGAVIFGSSASVPCYRRHGSLRRRCSRRGHLHLKPPPPFPSPGVVVAAGWV</sequence>
<dbReference type="EMBL" id="JAYWIO010000001">
    <property type="protein sequence ID" value="KAK7287566.1"/>
    <property type="molecule type" value="Genomic_DNA"/>
</dbReference>
<evidence type="ECO:0000313" key="1">
    <source>
        <dbReference type="EMBL" id="KAK7287566.1"/>
    </source>
</evidence>